<dbReference type="InterPro" id="IPR017941">
    <property type="entry name" value="Rieske_2Fe-2S"/>
</dbReference>
<keyword evidence="5" id="KW-0408">Iron</keyword>
<dbReference type="PRINTS" id="PR00162">
    <property type="entry name" value="RIESKE"/>
</dbReference>
<evidence type="ECO:0000256" key="1">
    <source>
        <dbReference type="ARBA" id="ARBA00002494"/>
    </source>
</evidence>
<dbReference type="InterPro" id="IPR006311">
    <property type="entry name" value="TAT_signal"/>
</dbReference>
<dbReference type="PROSITE" id="PS51318">
    <property type="entry name" value="TAT"/>
    <property type="match status" value="1"/>
</dbReference>
<dbReference type="Gene3D" id="2.102.10.10">
    <property type="entry name" value="Rieske [2Fe-2S] iron-sulphur domain"/>
    <property type="match status" value="1"/>
</dbReference>
<dbReference type="Pfam" id="PF00355">
    <property type="entry name" value="Rieske"/>
    <property type="match status" value="1"/>
</dbReference>
<evidence type="ECO:0000259" key="10">
    <source>
        <dbReference type="PROSITE" id="PS51296"/>
    </source>
</evidence>
<dbReference type="GO" id="GO:0046872">
    <property type="term" value="F:metal ion binding"/>
    <property type="evidence" value="ECO:0007669"/>
    <property type="project" value="UniProtKB-KW"/>
</dbReference>
<evidence type="ECO:0000256" key="9">
    <source>
        <dbReference type="ARBA" id="ARBA00034078"/>
    </source>
</evidence>
<evidence type="ECO:0000313" key="12">
    <source>
        <dbReference type="Proteomes" id="UP000318065"/>
    </source>
</evidence>
<feature type="domain" description="Rieske" evidence="10">
    <location>
        <begin position="50"/>
        <end position="147"/>
    </location>
</feature>
<name>A0A510HIW6_9ACTN</name>
<dbReference type="GO" id="GO:0004497">
    <property type="term" value="F:monooxygenase activity"/>
    <property type="evidence" value="ECO:0007669"/>
    <property type="project" value="UniProtKB-ARBA"/>
</dbReference>
<keyword evidence="3" id="KW-0001">2Fe-2S</keyword>
<accession>A0A510HIW6</accession>
<evidence type="ECO:0000256" key="2">
    <source>
        <dbReference type="ARBA" id="ARBA00015816"/>
    </source>
</evidence>
<evidence type="ECO:0000256" key="5">
    <source>
        <dbReference type="ARBA" id="ARBA00023004"/>
    </source>
</evidence>
<evidence type="ECO:0000256" key="8">
    <source>
        <dbReference type="ARBA" id="ARBA00029586"/>
    </source>
</evidence>
<comment type="cofactor">
    <cofactor evidence="9">
        <name>[2Fe-2S] cluster</name>
        <dbReference type="ChEBI" id="CHEBI:190135"/>
    </cofactor>
</comment>
<evidence type="ECO:0000256" key="6">
    <source>
        <dbReference type="ARBA" id="ARBA00023014"/>
    </source>
</evidence>
<gene>
    <name evidence="11" type="ORF">RxyAA322_01610</name>
</gene>
<keyword evidence="12" id="KW-1185">Reference proteome</keyword>
<protein>
    <recommendedName>
        <fullName evidence="2">Cytochrome bc1 complex Rieske iron-sulfur subunit</fullName>
    </recommendedName>
    <alternativeName>
        <fullName evidence="8">Cytochrome bc1 reductase complex subunit QcrA</fullName>
    </alternativeName>
</protein>
<evidence type="ECO:0000256" key="7">
    <source>
        <dbReference type="ARBA" id="ARBA00023157"/>
    </source>
</evidence>
<dbReference type="Proteomes" id="UP000318065">
    <property type="component" value="Chromosome"/>
</dbReference>
<comment type="function">
    <text evidence="1">Iron-sulfur subunit of the cytochrome bc1 complex, an essential component of the respiratory electron transport chain required for ATP synthesis. The bc1 complex catalyzes the oxidation of menaquinol and the reduction of cytochrome c in the respiratory chain. The bc1 complex operates through a Q-cycle mechanism that couples electron transfer to generation of the proton gradient that drives ATP synthesis.</text>
</comment>
<dbReference type="AlphaFoldDB" id="A0A510HIW6"/>
<organism evidence="11 12">
    <name type="scientific">Rubrobacter xylanophilus</name>
    <dbReference type="NCBI Taxonomy" id="49319"/>
    <lineage>
        <taxon>Bacteria</taxon>
        <taxon>Bacillati</taxon>
        <taxon>Actinomycetota</taxon>
        <taxon>Rubrobacteria</taxon>
        <taxon>Rubrobacterales</taxon>
        <taxon>Rubrobacteraceae</taxon>
        <taxon>Rubrobacter</taxon>
    </lineage>
</organism>
<dbReference type="InterPro" id="IPR005805">
    <property type="entry name" value="Rieske_Fe-S_prot_C"/>
</dbReference>
<dbReference type="SUPFAM" id="SSF50022">
    <property type="entry name" value="ISP domain"/>
    <property type="match status" value="1"/>
</dbReference>
<keyword evidence="4" id="KW-0479">Metal-binding</keyword>
<evidence type="ECO:0000313" key="11">
    <source>
        <dbReference type="EMBL" id="BBL78307.1"/>
    </source>
</evidence>
<evidence type="ECO:0000256" key="3">
    <source>
        <dbReference type="ARBA" id="ARBA00022714"/>
    </source>
</evidence>
<dbReference type="GO" id="GO:0016020">
    <property type="term" value="C:membrane"/>
    <property type="evidence" value="ECO:0007669"/>
    <property type="project" value="InterPro"/>
</dbReference>
<sequence>MNGEKSTDRTKRTSRREFLGLGAACGLAAAGAPLLLSSCGQELPEVGRGQEIARVAELEPNSAYAFADATTGGPGVLVRLKNGDFVAYSAECTHQGCTVSYRDKGYLACPCHGSVFDPAEGGEVVSGPAEEPLPRLRIEVRDGRVFRAS</sequence>
<evidence type="ECO:0000256" key="4">
    <source>
        <dbReference type="ARBA" id="ARBA00022723"/>
    </source>
</evidence>
<dbReference type="InterPro" id="IPR036922">
    <property type="entry name" value="Rieske_2Fe-2S_sf"/>
</dbReference>
<proteinExistence type="predicted"/>
<dbReference type="PROSITE" id="PS51296">
    <property type="entry name" value="RIESKE"/>
    <property type="match status" value="1"/>
</dbReference>
<keyword evidence="7" id="KW-1015">Disulfide bond</keyword>
<dbReference type="PANTHER" id="PTHR10134">
    <property type="entry name" value="CYTOCHROME B-C1 COMPLEX SUBUNIT RIESKE, MITOCHONDRIAL"/>
    <property type="match status" value="1"/>
</dbReference>
<dbReference type="GO" id="GO:0051537">
    <property type="term" value="F:2 iron, 2 sulfur cluster binding"/>
    <property type="evidence" value="ECO:0007669"/>
    <property type="project" value="UniProtKB-KW"/>
</dbReference>
<reference evidence="11" key="1">
    <citation type="journal article" date="2019" name="Microbiol. Resour. Announc.">
        <title>Complete Genome Sequence of Rubrobacter xylanophilus Strain AA3-22, Isolated from Arima Onsen in Japan.</title>
        <authorList>
            <person name="Tomariguchi N."/>
            <person name="Miyazaki K."/>
        </authorList>
    </citation>
    <scope>NUCLEOTIDE SEQUENCE [LARGE SCALE GENOMIC DNA]</scope>
    <source>
        <strain evidence="11">AA3-22</strain>
    </source>
</reference>
<dbReference type="InterPro" id="IPR014349">
    <property type="entry name" value="Rieske_Fe-S_prot"/>
</dbReference>
<dbReference type="EMBL" id="AP019791">
    <property type="protein sequence ID" value="BBL78307.1"/>
    <property type="molecule type" value="Genomic_DNA"/>
</dbReference>
<dbReference type="GO" id="GO:0016705">
    <property type="term" value="F:oxidoreductase activity, acting on paired donors, with incorporation or reduction of molecular oxygen"/>
    <property type="evidence" value="ECO:0007669"/>
    <property type="project" value="UniProtKB-ARBA"/>
</dbReference>
<keyword evidence="6" id="KW-0411">Iron-sulfur</keyword>
<dbReference type="RefSeq" id="WP_172620587.1">
    <property type="nucleotide sequence ID" value="NZ_AP019791.1"/>
</dbReference>